<dbReference type="AlphaFoldDB" id="A0AAD5RK19"/>
<dbReference type="SUPFAM" id="SSF57667">
    <property type="entry name" value="beta-beta-alpha zinc fingers"/>
    <property type="match status" value="1"/>
</dbReference>
<evidence type="ECO:0000256" key="1">
    <source>
        <dbReference type="ARBA" id="ARBA00022723"/>
    </source>
</evidence>
<keyword evidence="3 5" id="KW-0863">Zinc-finger</keyword>
<dbReference type="Gene3D" id="3.30.160.60">
    <property type="entry name" value="Classic Zinc Finger"/>
    <property type="match status" value="1"/>
</dbReference>
<evidence type="ECO:0000313" key="8">
    <source>
        <dbReference type="EMBL" id="KAJ2895637.1"/>
    </source>
</evidence>
<dbReference type="SMART" id="SM00355">
    <property type="entry name" value="ZnF_C2H2"/>
    <property type="match status" value="3"/>
</dbReference>
<feature type="compositionally biased region" description="Low complexity" evidence="6">
    <location>
        <begin position="147"/>
        <end position="209"/>
    </location>
</feature>
<feature type="compositionally biased region" description="Low complexity" evidence="6">
    <location>
        <begin position="89"/>
        <end position="137"/>
    </location>
</feature>
<dbReference type="PANTHER" id="PTHR23057:SF0">
    <property type="entry name" value="JUXTAPOSED WITH ANOTHER ZINC FINGER PROTEIN 1"/>
    <property type="match status" value="1"/>
</dbReference>
<evidence type="ECO:0000256" key="3">
    <source>
        <dbReference type="ARBA" id="ARBA00022771"/>
    </source>
</evidence>
<feature type="compositionally biased region" description="Low complexity" evidence="6">
    <location>
        <begin position="634"/>
        <end position="645"/>
    </location>
</feature>
<keyword evidence="9" id="KW-1185">Reference proteome</keyword>
<evidence type="ECO:0000256" key="5">
    <source>
        <dbReference type="PROSITE-ProRule" id="PRU00042"/>
    </source>
</evidence>
<gene>
    <name evidence="8" type="ORF">MKZ38_006276</name>
</gene>
<feature type="region of interest" description="Disordered" evidence="6">
    <location>
        <begin position="89"/>
        <end position="279"/>
    </location>
</feature>
<dbReference type="InterPro" id="IPR036236">
    <property type="entry name" value="Znf_C2H2_sf"/>
</dbReference>
<reference evidence="8" key="1">
    <citation type="submission" date="2022-07" db="EMBL/GenBank/DDBJ databases">
        <title>Draft genome sequence of Zalerion maritima ATCC 34329, a (micro)plastics degrading marine fungus.</title>
        <authorList>
            <person name="Paco A."/>
            <person name="Goncalves M.F.M."/>
            <person name="Rocha-Santos T.A.P."/>
            <person name="Alves A."/>
        </authorList>
    </citation>
    <scope>NUCLEOTIDE SEQUENCE</scope>
    <source>
        <strain evidence="8">ATCC 34329</strain>
    </source>
</reference>
<dbReference type="PROSITE" id="PS50157">
    <property type="entry name" value="ZINC_FINGER_C2H2_2"/>
    <property type="match status" value="1"/>
</dbReference>
<organism evidence="8 9">
    <name type="scientific">Zalerion maritima</name>
    <dbReference type="NCBI Taxonomy" id="339359"/>
    <lineage>
        <taxon>Eukaryota</taxon>
        <taxon>Fungi</taxon>
        <taxon>Dikarya</taxon>
        <taxon>Ascomycota</taxon>
        <taxon>Pezizomycotina</taxon>
        <taxon>Sordariomycetes</taxon>
        <taxon>Lulworthiomycetidae</taxon>
        <taxon>Lulworthiales</taxon>
        <taxon>Lulworthiaceae</taxon>
        <taxon>Zalerion</taxon>
    </lineage>
</organism>
<proteinExistence type="predicted"/>
<dbReference type="InterPro" id="IPR013087">
    <property type="entry name" value="Znf_C2H2_type"/>
</dbReference>
<keyword evidence="1" id="KW-0479">Metal-binding</keyword>
<comment type="caution">
    <text evidence="8">The sequence shown here is derived from an EMBL/GenBank/DDBJ whole genome shotgun (WGS) entry which is preliminary data.</text>
</comment>
<name>A0AAD5RK19_9PEZI</name>
<evidence type="ECO:0000256" key="2">
    <source>
        <dbReference type="ARBA" id="ARBA00022737"/>
    </source>
</evidence>
<dbReference type="GO" id="GO:0008270">
    <property type="term" value="F:zinc ion binding"/>
    <property type="evidence" value="ECO:0007669"/>
    <property type="project" value="UniProtKB-KW"/>
</dbReference>
<feature type="compositionally biased region" description="Polar residues" evidence="6">
    <location>
        <begin position="603"/>
        <end position="612"/>
    </location>
</feature>
<feature type="region of interest" description="Disordered" evidence="6">
    <location>
        <begin position="603"/>
        <end position="659"/>
    </location>
</feature>
<sequence>MKSALSWLVPKGSESSSGQSQSFGGNISTKEQRQTLASTEPTSSGLLAGASLPIGCAGDTGTTRTTSATSVPNTAATMTAPVASSVAAADNAVSSVSVPVSGRSSEGVSDSSGRSGTCSTITSSIITTSRASTAPSRWALPPHQHEQQAQMQATQSTSGNAAAAAGTILSSISGSSSSSSSTSSSSSATSSSTTTAASSPSLSNSTTPTPSFPSPQPATPPSLFLEPTSPSTKATSLQQHLPLHHQQQQQHQSDAPPVSDDGGSTYHRNSNSRTHHGAYNYPTKSLWTSSLSQSPAPTFASTYIPNVHIRTQPDLLGIPDLDSDVDGDIEMTTGPALDAAVSRSRQDSFVSAGPKPISMAGNPNRDHRGRRESFAGSLMGGMSWGGLSVGSFIRDDLIMAGTSPFAGQHQSPSLHSSSYLPKLEANFMRDFTCCGRTLPTLHDLLQHYEEAHHNAANPTNPTLQNLVPVMGQSGPRRNIPASMAGQSMANPNQSMGQGVRTMAQQSRHLGPSGLGQMHMSTMAQMQNTPISAPPRQPAMTSHLNDEMDAVGEMEMDDPVGMGGMEMEMDGLPTPRLQNNTGMFGQPHQQQQPRPQLQLNNAAMTHQALRTSQPPTPAAGGFGFQNNPTVSSVNTPTLTTQQQPLQMRSQPTQSTPDTPVGAPQQDFSNMNMGMNFGNMNLNTNTFGNANNNNSNFGGAGFTDFAPLGTIDDPAKRLFSPGNPGGAPDSATAMQQQLAASFNLTPEQLQSLGASDQKALLAMLMPEEHKPFKCPVIGCEKAYKNQNGLKYHKQHGHATQQLHENGDGTFSIVDPETSTPYPGTLGMEKEKPFKCEVCSKRYKNLNGLKYHKQHSPYCTPEALAALTSGNLALNLGALGLPNIGEDAAL</sequence>
<dbReference type="InterPro" id="IPR051580">
    <property type="entry name" value="ZnF-Chromatin_assoc"/>
</dbReference>
<dbReference type="GO" id="GO:0005634">
    <property type="term" value="C:nucleus"/>
    <property type="evidence" value="ECO:0007669"/>
    <property type="project" value="TreeGrafter"/>
</dbReference>
<keyword evidence="4" id="KW-0862">Zinc</keyword>
<keyword evidence="2" id="KW-0677">Repeat</keyword>
<evidence type="ECO:0000256" key="6">
    <source>
        <dbReference type="SAM" id="MobiDB-lite"/>
    </source>
</evidence>
<evidence type="ECO:0000313" key="9">
    <source>
        <dbReference type="Proteomes" id="UP001201980"/>
    </source>
</evidence>
<feature type="compositionally biased region" description="Pro residues" evidence="6">
    <location>
        <begin position="210"/>
        <end position="220"/>
    </location>
</feature>
<dbReference type="PANTHER" id="PTHR23057">
    <property type="entry name" value="JUXTAPOSED WITH ANOTHER ZINC FINGER PROTEIN 1"/>
    <property type="match status" value="1"/>
</dbReference>
<feature type="compositionally biased region" description="Low complexity" evidence="6">
    <location>
        <begin position="12"/>
        <end position="25"/>
    </location>
</feature>
<dbReference type="PROSITE" id="PS00028">
    <property type="entry name" value="ZINC_FINGER_C2H2_1"/>
    <property type="match status" value="1"/>
</dbReference>
<feature type="compositionally biased region" description="Low complexity" evidence="6">
    <location>
        <begin position="237"/>
        <end position="252"/>
    </location>
</feature>
<feature type="domain" description="C2H2-type" evidence="7">
    <location>
        <begin position="770"/>
        <end position="800"/>
    </location>
</feature>
<feature type="compositionally biased region" description="Polar residues" evidence="6">
    <location>
        <begin position="623"/>
        <end position="633"/>
    </location>
</feature>
<evidence type="ECO:0000256" key="4">
    <source>
        <dbReference type="ARBA" id="ARBA00022833"/>
    </source>
</evidence>
<feature type="compositionally biased region" description="Polar residues" evidence="6">
    <location>
        <begin position="26"/>
        <end position="45"/>
    </location>
</feature>
<dbReference type="Proteomes" id="UP001201980">
    <property type="component" value="Unassembled WGS sequence"/>
</dbReference>
<protein>
    <recommendedName>
        <fullName evidence="7">C2H2-type domain-containing protein</fullName>
    </recommendedName>
</protein>
<accession>A0AAD5RK19</accession>
<feature type="compositionally biased region" description="Low complexity" evidence="6">
    <location>
        <begin position="57"/>
        <end position="74"/>
    </location>
</feature>
<feature type="region of interest" description="Disordered" evidence="6">
    <location>
        <begin position="1"/>
        <end position="74"/>
    </location>
</feature>
<feature type="region of interest" description="Disordered" evidence="6">
    <location>
        <begin position="336"/>
        <end position="369"/>
    </location>
</feature>
<evidence type="ECO:0000259" key="7">
    <source>
        <dbReference type="PROSITE" id="PS50157"/>
    </source>
</evidence>
<dbReference type="EMBL" id="JAKWBI020000386">
    <property type="protein sequence ID" value="KAJ2895637.1"/>
    <property type="molecule type" value="Genomic_DNA"/>
</dbReference>
<feature type="compositionally biased region" description="Polar residues" evidence="6">
    <location>
        <begin position="646"/>
        <end position="656"/>
    </location>
</feature>